<keyword evidence="8" id="KW-0249">Electron transport</keyword>
<dbReference type="FunFam" id="1.20.950.20:FF:000001">
    <property type="entry name" value="Respiratory nitrate reductase subunit gamma"/>
    <property type="match status" value="1"/>
</dbReference>
<feature type="domain" description="NarG-like" evidence="18">
    <location>
        <begin position="41"/>
        <end position="262"/>
    </location>
</feature>
<dbReference type="GO" id="GO:0020037">
    <property type="term" value="F:heme binding"/>
    <property type="evidence" value="ECO:0007669"/>
    <property type="project" value="TreeGrafter"/>
</dbReference>
<sequence length="276" mass="31179">MRATIPAARTGCGRRCVQHSASPATCPTLHIYRRRKMAYLHTFLFGIYPYIALSVLVLGSIFRYDREPYTWRSGSSQLLRRKQLMWGSVLFHLGVLFIFAGHFVGLLTPIWVFDMLGVSHEAKQILAVVAGGIAGVMAIVGASMLVHRRVFDPRVRASSRPSDTLIIILLWLQLLLGLSTIPISLQHLDGGEMVTFMNWAQGIFTFNPAASSYITNASIIFKMHIFLGLTIFLLFPFTRLVHMLSAPVRYIWRPGYQVVRERNHTAQPSHMRIPAE</sequence>
<keyword evidence="7" id="KW-0479">Metal-binding</keyword>
<feature type="transmembrane region" description="Helical" evidence="17">
    <location>
        <begin position="38"/>
        <end position="64"/>
    </location>
</feature>
<evidence type="ECO:0000256" key="14">
    <source>
        <dbReference type="ARBA" id="ARBA00048294"/>
    </source>
</evidence>
<dbReference type="Gene3D" id="1.20.950.20">
    <property type="entry name" value="Transmembrane di-heme cytochromes, Chain C"/>
    <property type="match status" value="1"/>
</dbReference>
<gene>
    <name evidence="19" type="primary">narI</name>
</gene>
<dbReference type="NCBIfam" id="TIGR00351">
    <property type="entry name" value="narI"/>
    <property type="match status" value="1"/>
</dbReference>
<proteinExistence type="predicted"/>
<keyword evidence="11 16" id="KW-0408">Iron</keyword>
<evidence type="ECO:0000259" key="18">
    <source>
        <dbReference type="Pfam" id="PF02665"/>
    </source>
</evidence>
<dbReference type="Pfam" id="PF02665">
    <property type="entry name" value="Nitrate_red_gam"/>
    <property type="match status" value="1"/>
</dbReference>
<accession>C0A1D8</accession>
<evidence type="ECO:0000256" key="7">
    <source>
        <dbReference type="ARBA" id="ARBA00022723"/>
    </source>
</evidence>
<dbReference type="GO" id="GO:0042128">
    <property type="term" value="P:nitrate assimilation"/>
    <property type="evidence" value="ECO:0007669"/>
    <property type="project" value="UniProtKB-KW"/>
</dbReference>
<keyword evidence="9 17" id="KW-1133">Transmembrane helix</keyword>
<dbReference type="SUPFAM" id="SSF103501">
    <property type="entry name" value="Respiratory nitrate reductase 1 gamma chain"/>
    <property type="match status" value="1"/>
</dbReference>
<feature type="transmembrane region" description="Helical" evidence="17">
    <location>
        <begin position="213"/>
        <end position="235"/>
    </location>
</feature>
<comment type="subcellular location">
    <subcellularLocation>
        <location evidence="1">Cell membrane</location>
        <topology evidence="1">Multi-pass membrane protein</topology>
    </subcellularLocation>
</comment>
<dbReference type="PANTHER" id="PTHR30598:SF3">
    <property type="entry name" value="RESPIRATORY NITRATE REDUCTASE 1 GAMMA CHAIN"/>
    <property type="match status" value="1"/>
</dbReference>
<reference evidence="19" key="1">
    <citation type="journal article" date="2009" name="Appl. Environ. Microbiol.">
        <title>Novel denitrifying bacterium Ochrobactrum anthropi YD50.2 tolerates high levels of reactive nitrogen oxides.</title>
        <authorList>
            <person name="Doi Y."/>
            <person name="Takaya N."/>
            <person name="Takizawa N."/>
        </authorList>
    </citation>
    <scope>NUCLEOTIDE SEQUENCE</scope>
    <source>
        <strain evidence="19">YD50.2</strain>
    </source>
</reference>
<keyword evidence="5 16" id="KW-0349">Heme</keyword>
<evidence type="ECO:0000256" key="11">
    <source>
        <dbReference type="ARBA" id="ARBA00023004"/>
    </source>
</evidence>
<keyword evidence="4" id="KW-1003">Cell membrane</keyword>
<organism evidence="19">
    <name type="scientific">Brucella anthropi</name>
    <name type="common">Ochrobactrum anthropi</name>
    <dbReference type="NCBI Taxonomy" id="529"/>
    <lineage>
        <taxon>Bacteria</taxon>
        <taxon>Pseudomonadati</taxon>
        <taxon>Pseudomonadota</taxon>
        <taxon>Alphaproteobacteria</taxon>
        <taxon>Hyphomicrobiales</taxon>
        <taxon>Brucellaceae</taxon>
        <taxon>Brucella/Ochrobactrum group</taxon>
        <taxon>Brucella</taxon>
    </lineage>
</organism>
<evidence type="ECO:0000256" key="12">
    <source>
        <dbReference type="ARBA" id="ARBA00023063"/>
    </source>
</evidence>
<dbReference type="EC" id="1.7.5.1" evidence="2"/>
<feature type="binding site" description="axial binding residue" evidence="16">
    <location>
        <position position="92"/>
    </location>
    <ligand>
        <name>heme b</name>
        <dbReference type="ChEBI" id="CHEBI:60344"/>
        <label>1</label>
    </ligand>
    <ligandPart>
        <name>Fe</name>
        <dbReference type="ChEBI" id="CHEBI:18248"/>
    </ligandPart>
</feature>
<evidence type="ECO:0000256" key="16">
    <source>
        <dbReference type="PIRSR" id="PIRSR603816-1"/>
    </source>
</evidence>
<dbReference type="GO" id="GO:0046872">
    <property type="term" value="F:metal ion binding"/>
    <property type="evidence" value="ECO:0007669"/>
    <property type="project" value="UniProtKB-KW"/>
</dbReference>
<evidence type="ECO:0000256" key="9">
    <source>
        <dbReference type="ARBA" id="ARBA00022989"/>
    </source>
</evidence>
<evidence type="ECO:0000256" key="3">
    <source>
        <dbReference type="ARBA" id="ARBA00022448"/>
    </source>
</evidence>
<evidence type="ECO:0000256" key="4">
    <source>
        <dbReference type="ARBA" id="ARBA00022475"/>
    </source>
</evidence>
<dbReference type="InterPro" id="IPR036197">
    <property type="entry name" value="NarG-like_sf"/>
</dbReference>
<feature type="binding site" description="axial binding residue" evidence="16">
    <location>
        <position position="224"/>
    </location>
    <ligand>
        <name>heme b</name>
        <dbReference type="ChEBI" id="CHEBI:60344"/>
        <label>1</label>
    </ligand>
    <ligandPart>
        <name>Fe</name>
        <dbReference type="ChEBI" id="CHEBI:18248"/>
    </ligandPart>
</feature>
<feature type="transmembrane region" description="Helical" evidence="17">
    <location>
        <begin position="125"/>
        <end position="145"/>
    </location>
</feature>
<protein>
    <recommendedName>
        <fullName evidence="2">nitrate reductase (quinone)</fullName>
        <ecNumber evidence="2">1.7.5.1</ecNumber>
    </recommendedName>
</protein>
<keyword evidence="6 17" id="KW-0812">Transmembrane</keyword>
<evidence type="ECO:0000256" key="17">
    <source>
        <dbReference type="SAM" id="Phobius"/>
    </source>
</evidence>
<feature type="binding site" description="axial binding residue" evidence="16">
    <location>
        <position position="242"/>
    </location>
    <ligand>
        <name>heme b</name>
        <dbReference type="ChEBI" id="CHEBI:60344"/>
        <label>1</label>
    </ligand>
    <ligandPart>
        <name>Fe</name>
        <dbReference type="ChEBI" id="CHEBI:18248"/>
    </ligandPart>
</feature>
<evidence type="ECO:0000256" key="1">
    <source>
        <dbReference type="ARBA" id="ARBA00004651"/>
    </source>
</evidence>
<dbReference type="GO" id="GO:0009325">
    <property type="term" value="C:nitrate reductase complex"/>
    <property type="evidence" value="ECO:0007669"/>
    <property type="project" value="InterPro"/>
</dbReference>
<evidence type="ECO:0000313" key="19">
    <source>
        <dbReference type="EMBL" id="BAH28816.1"/>
    </source>
</evidence>
<evidence type="ECO:0000256" key="10">
    <source>
        <dbReference type="ARBA" id="ARBA00023002"/>
    </source>
</evidence>
<dbReference type="InterPro" id="IPR003816">
    <property type="entry name" value="Nitrate_red_gam"/>
</dbReference>
<evidence type="ECO:0000256" key="13">
    <source>
        <dbReference type="ARBA" id="ARBA00023136"/>
    </source>
</evidence>
<comment type="catalytic activity">
    <reaction evidence="14">
        <text>nitrate + a quinol = a quinone + nitrite + H2O</text>
        <dbReference type="Rhea" id="RHEA:56144"/>
        <dbReference type="ChEBI" id="CHEBI:15377"/>
        <dbReference type="ChEBI" id="CHEBI:16301"/>
        <dbReference type="ChEBI" id="CHEBI:17632"/>
        <dbReference type="ChEBI" id="CHEBI:24646"/>
        <dbReference type="ChEBI" id="CHEBI:132124"/>
        <dbReference type="EC" id="1.7.5.1"/>
    </reaction>
</comment>
<dbReference type="InterPro" id="IPR051936">
    <property type="entry name" value="Heme-iron_electron_transfer"/>
</dbReference>
<keyword evidence="13 17" id="KW-0472">Membrane</keyword>
<dbReference type="AlphaFoldDB" id="C0A1D8"/>
<feature type="transmembrane region" description="Helical" evidence="17">
    <location>
        <begin position="165"/>
        <end position="185"/>
    </location>
</feature>
<dbReference type="InterPro" id="IPR023234">
    <property type="entry name" value="NarG-like_domain"/>
</dbReference>
<feature type="transmembrane region" description="Helical" evidence="17">
    <location>
        <begin position="84"/>
        <end position="113"/>
    </location>
</feature>
<dbReference type="EMBL" id="AB490235">
    <property type="protein sequence ID" value="BAH28816.1"/>
    <property type="molecule type" value="Genomic_DNA"/>
</dbReference>
<feature type="binding site" description="axial binding residue" evidence="16">
    <location>
        <position position="102"/>
    </location>
    <ligand>
        <name>heme b</name>
        <dbReference type="ChEBI" id="CHEBI:60344"/>
        <label>1</label>
    </ligand>
    <ligandPart>
        <name>Fe</name>
        <dbReference type="ChEBI" id="CHEBI:18248"/>
    </ligandPart>
</feature>
<keyword evidence="12" id="KW-0534">Nitrate assimilation</keyword>
<evidence type="ECO:0000256" key="15">
    <source>
        <dbReference type="ARBA" id="ARBA00063882"/>
    </source>
</evidence>
<dbReference type="GO" id="GO:0160182">
    <property type="term" value="F:nitrate reductase (quinone) activity"/>
    <property type="evidence" value="ECO:0007669"/>
    <property type="project" value="UniProtKB-EC"/>
</dbReference>
<dbReference type="GO" id="GO:0019645">
    <property type="term" value="P:anaerobic electron transport chain"/>
    <property type="evidence" value="ECO:0007669"/>
    <property type="project" value="UniProtKB-ARBA"/>
</dbReference>
<evidence type="ECO:0000256" key="6">
    <source>
        <dbReference type="ARBA" id="ARBA00022692"/>
    </source>
</evidence>
<evidence type="ECO:0000256" key="8">
    <source>
        <dbReference type="ARBA" id="ARBA00022982"/>
    </source>
</evidence>
<evidence type="ECO:0000256" key="2">
    <source>
        <dbReference type="ARBA" id="ARBA00012500"/>
    </source>
</evidence>
<evidence type="ECO:0000256" key="5">
    <source>
        <dbReference type="ARBA" id="ARBA00022617"/>
    </source>
</evidence>
<comment type="subunit">
    <text evidence="15">Dimer of heterotrimers each composed of an alpha, a beta and a gamma chain. Alpha and beta are catalytic chains; gamma chains are involved in binding the enzyme complex to the cytoplasmic membrane.</text>
</comment>
<dbReference type="PANTHER" id="PTHR30598">
    <property type="entry name" value="NITRATE REDUCTASE PRIVATE CHAPERONE, REDOX ENZYME MATURATION PROTEIN REMP FAMILY"/>
    <property type="match status" value="1"/>
</dbReference>
<keyword evidence="10" id="KW-0560">Oxidoreductase</keyword>
<dbReference type="GO" id="GO:0009055">
    <property type="term" value="F:electron transfer activity"/>
    <property type="evidence" value="ECO:0007669"/>
    <property type="project" value="TreeGrafter"/>
</dbReference>
<name>C0A1D8_BRUAN</name>
<dbReference type="GO" id="GO:0005886">
    <property type="term" value="C:plasma membrane"/>
    <property type="evidence" value="ECO:0007669"/>
    <property type="project" value="UniProtKB-SubCell"/>
</dbReference>
<keyword evidence="3" id="KW-0813">Transport</keyword>